<comment type="caution">
    <text evidence="8">The sequence shown here is derived from an EMBL/GenBank/DDBJ whole genome shotgun (WGS) entry which is preliminary data.</text>
</comment>
<feature type="transmembrane region" description="Helical" evidence="6">
    <location>
        <begin position="138"/>
        <end position="159"/>
    </location>
</feature>
<dbReference type="InterPro" id="IPR051461">
    <property type="entry name" value="UPF0750_membrane"/>
</dbReference>
<dbReference type="CDD" id="cd16380">
    <property type="entry name" value="YitT_C"/>
    <property type="match status" value="1"/>
</dbReference>
<feature type="transmembrane region" description="Helical" evidence="6">
    <location>
        <begin position="97"/>
        <end position="118"/>
    </location>
</feature>
<dbReference type="InterPro" id="IPR003740">
    <property type="entry name" value="YitT"/>
</dbReference>
<dbReference type="PIRSF" id="PIRSF006483">
    <property type="entry name" value="Membrane_protein_YitT"/>
    <property type="match status" value="1"/>
</dbReference>
<evidence type="ECO:0000313" key="9">
    <source>
        <dbReference type="Proteomes" id="UP000640786"/>
    </source>
</evidence>
<evidence type="ECO:0000256" key="2">
    <source>
        <dbReference type="ARBA" id="ARBA00022475"/>
    </source>
</evidence>
<keyword evidence="9" id="KW-1185">Reference proteome</keyword>
<comment type="subcellular location">
    <subcellularLocation>
        <location evidence="1">Cell membrane</location>
        <topology evidence="1">Multi-pass membrane protein</topology>
    </subcellularLocation>
</comment>
<organism evidence="8 9">
    <name type="scientific">Psychrobacillus faecigallinarum</name>
    <dbReference type="NCBI Taxonomy" id="2762235"/>
    <lineage>
        <taxon>Bacteria</taxon>
        <taxon>Bacillati</taxon>
        <taxon>Bacillota</taxon>
        <taxon>Bacilli</taxon>
        <taxon>Bacillales</taxon>
        <taxon>Bacillaceae</taxon>
        <taxon>Psychrobacillus</taxon>
    </lineage>
</organism>
<feature type="transmembrane region" description="Helical" evidence="6">
    <location>
        <begin position="12"/>
        <end position="41"/>
    </location>
</feature>
<evidence type="ECO:0000259" key="7">
    <source>
        <dbReference type="Pfam" id="PF10035"/>
    </source>
</evidence>
<keyword evidence="3 6" id="KW-0812">Transmembrane</keyword>
<dbReference type="Pfam" id="PF02588">
    <property type="entry name" value="YitT_membrane"/>
    <property type="match status" value="1"/>
</dbReference>
<feature type="transmembrane region" description="Helical" evidence="6">
    <location>
        <begin position="47"/>
        <end position="66"/>
    </location>
</feature>
<keyword evidence="5 6" id="KW-0472">Membrane</keyword>
<feature type="transmembrane region" description="Helical" evidence="6">
    <location>
        <begin position="73"/>
        <end position="91"/>
    </location>
</feature>
<dbReference type="PANTHER" id="PTHR33545:SF5">
    <property type="entry name" value="UPF0750 MEMBRANE PROTEIN YITT"/>
    <property type="match status" value="1"/>
</dbReference>
<evidence type="ECO:0000256" key="1">
    <source>
        <dbReference type="ARBA" id="ARBA00004651"/>
    </source>
</evidence>
<evidence type="ECO:0000313" key="8">
    <source>
        <dbReference type="EMBL" id="MBD7944602.1"/>
    </source>
</evidence>
<evidence type="ECO:0000256" key="3">
    <source>
        <dbReference type="ARBA" id="ARBA00022692"/>
    </source>
</evidence>
<gene>
    <name evidence="8" type="ORF">H9650_10785</name>
</gene>
<reference evidence="8 9" key="1">
    <citation type="submission" date="2020-08" db="EMBL/GenBank/DDBJ databases">
        <title>A Genomic Blueprint of the Chicken Gut Microbiome.</title>
        <authorList>
            <person name="Gilroy R."/>
            <person name="Ravi A."/>
            <person name="Getino M."/>
            <person name="Pursley I."/>
            <person name="Horton D.L."/>
            <person name="Alikhan N.-F."/>
            <person name="Baker D."/>
            <person name="Gharbi K."/>
            <person name="Hall N."/>
            <person name="Watson M."/>
            <person name="Adriaenssens E.M."/>
            <person name="Foster-Nyarko E."/>
            <person name="Jarju S."/>
            <person name="Secka A."/>
            <person name="Antonio M."/>
            <person name="Oren A."/>
            <person name="Chaudhuri R."/>
            <person name="La Ragione R.M."/>
            <person name="Hildebrand F."/>
            <person name="Pallen M.J."/>
        </authorList>
    </citation>
    <scope>NUCLEOTIDE SEQUENCE [LARGE SCALE GENOMIC DNA]</scope>
    <source>
        <strain evidence="8 9">Sa2BUA9</strain>
    </source>
</reference>
<protein>
    <submittedName>
        <fullName evidence="8">YitT family protein</fullName>
    </submittedName>
</protein>
<feature type="domain" description="DUF2179" evidence="7">
    <location>
        <begin position="210"/>
        <end position="264"/>
    </location>
</feature>
<dbReference type="Proteomes" id="UP000640786">
    <property type="component" value="Unassembled WGS sequence"/>
</dbReference>
<evidence type="ECO:0000256" key="5">
    <source>
        <dbReference type="ARBA" id="ARBA00023136"/>
    </source>
</evidence>
<proteinExistence type="predicted"/>
<dbReference type="Gene3D" id="3.30.70.120">
    <property type="match status" value="1"/>
</dbReference>
<keyword evidence="2" id="KW-1003">Cell membrane</keyword>
<dbReference type="RefSeq" id="WP_144536173.1">
    <property type="nucleotide sequence ID" value="NZ_JACSQO010000004.1"/>
</dbReference>
<dbReference type="PANTHER" id="PTHR33545">
    <property type="entry name" value="UPF0750 MEMBRANE PROTEIN YITT-RELATED"/>
    <property type="match status" value="1"/>
</dbReference>
<dbReference type="Pfam" id="PF10035">
    <property type="entry name" value="DUF2179"/>
    <property type="match status" value="1"/>
</dbReference>
<keyword evidence="4 6" id="KW-1133">Transmembrane helix</keyword>
<sequence>MKNFIVITLGSLFMAVALNLFLVPHEVILGGFSGIGMIIGILTNWNIGWIIFILNVPVFILGFVSIGKKFVAYSMYSVFLTSLAMQYIPVVQVTEDILLSSVFGAVIGGAATGMIIKFNGSTGGIDIIGLVITKKKDFSLGTMMLVMNSVIVLASGYFIGWEQTMYTLLVLYVFGKVVDVIHTKHVKITLMIITEKGEEVQKKLLQNLVRGITVLDGEGAYTKQSRKVLFTVITRYELGEVKKMIKEVDSNAFVNITETIEVMGAFNKN</sequence>
<name>A0ABR8RAQ3_9BACI</name>
<dbReference type="InterPro" id="IPR019264">
    <property type="entry name" value="DUF2179"/>
</dbReference>
<dbReference type="InterPro" id="IPR015867">
    <property type="entry name" value="N-reg_PII/ATP_PRibTrfase_C"/>
</dbReference>
<accession>A0ABR8RAQ3</accession>
<evidence type="ECO:0000256" key="4">
    <source>
        <dbReference type="ARBA" id="ARBA00022989"/>
    </source>
</evidence>
<dbReference type="EMBL" id="JACSQO010000004">
    <property type="protein sequence ID" value="MBD7944602.1"/>
    <property type="molecule type" value="Genomic_DNA"/>
</dbReference>
<evidence type="ECO:0000256" key="6">
    <source>
        <dbReference type="SAM" id="Phobius"/>
    </source>
</evidence>